<evidence type="ECO:0000256" key="4">
    <source>
        <dbReference type="ARBA" id="ARBA00023235"/>
    </source>
</evidence>
<evidence type="ECO:0000259" key="6">
    <source>
        <dbReference type="Pfam" id="PF00425"/>
    </source>
</evidence>
<feature type="domain" description="Chorismate-utilising enzyme C-terminal" evidence="6">
    <location>
        <begin position="126"/>
        <end position="382"/>
    </location>
</feature>
<comment type="catalytic activity">
    <reaction evidence="1">
        <text>chorismate = isochorismate</text>
        <dbReference type="Rhea" id="RHEA:18985"/>
        <dbReference type="ChEBI" id="CHEBI:29748"/>
        <dbReference type="ChEBI" id="CHEBI:29780"/>
        <dbReference type="EC" id="5.4.4.2"/>
    </reaction>
</comment>
<dbReference type="Proteomes" id="UP000276295">
    <property type="component" value="Unassembled WGS sequence"/>
</dbReference>
<dbReference type="PANTHER" id="PTHR42839:SF2">
    <property type="entry name" value="ISOCHORISMATE SYNTHASE ENTC"/>
    <property type="match status" value="1"/>
</dbReference>
<keyword evidence="8" id="KW-1185">Reference proteome</keyword>
<protein>
    <recommendedName>
        <fullName evidence="3">isochorismate synthase</fullName>
        <ecNumber evidence="3">5.4.4.2</ecNumber>
    </recommendedName>
    <alternativeName>
        <fullName evidence="5">Isochorismate mutase</fullName>
    </alternativeName>
</protein>
<dbReference type="NCBIfam" id="TIGR00543">
    <property type="entry name" value="isochor_syn"/>
    <property type="match status" value="1"/>
</dbReference>
<dbReference type="PANTHER" id="PTHR42839">
    <property type="entry name" value="ISOCHORISMATE SYNTHASE ENTC"/>
    <property type="match status" value="1"/>
</dbReference>
<dbReference type="InterPro" id="IPR005801">
    <property type="entry name" value="ADC_synthase"/>
</dbReference>
<proteinExistence type="inferred from homology"/>
<dbReference type="OrthoDB" id="9806579at2"/>
<organism evidence="7 8">
    <name type="scientific">Buttiauxella izardii</name>
    <dbReference type="NCBI Taxonomy" id="82991"/>
    <lineage>
        <taxon>Bacteria</taxon>
        <taxon>Pseudomonadati</taxon>
        <taxon>Pseudomonadota</taxon>
        <taxon>Gammaproteobacteria</taxon>
        <taxon>Enterobacterales</taxon>
        <taxon>Enterobacteriaceae</taxon>
        <taxon>Buttiauxella</taxon>
    </lineage>
</organism>
<dbReference type="SUPFAM" id="SSF56322">
    <property type="entry name" value="ADC synthase"/>
    <property type="match status" value="1"/>
</dbReference>
<gene>
    <name evidence="7" type="primary">entC</name>
    <name evidence="7" type="ORF">D6029_06185</name>
</gene>
<dbReference type="GO" id="GO:0008909">
    <property type="term" value="F:isochorismate synthase activity"/>
    <property type="evidence" value="ECO:0007669"/>
    <property type="project" value="UniProtKB-EC"/>
</dbReference>
<dbReference type="InterPro" id="IPR004561">
    <property type="entry name" value="IsoChor_synthase"/>
</dbReference>
<keyword evidence="4" id="KW-0413">Isomerase</keyword>
<evidence type="ECO:0000313" key="8">
    <source>
        <dbReference type="Proteomes" id="UP000276295"/>
    </source>
</evidence>
<comment type="caution">
    <text evidence="7">The sequence shown here is derived from an EMBL/GenBank/DDBJ whole genome shotgun (WGS) entry which is preliminary data.</text>
</comment>
<dbReference type="NCBIfam" id="NF011591">
    <property type="entry name" value="PRK15016.1"/>
    <property type="match status" value="1"/>
</dbReference>
<dbReference type="AlphaFoldDB" id="A0A3A5JWB7"/>
<evidence type="ECO:0000313" key="7">
    <source>
        <dbReference type="EMBL" id="RJT26229.1"/>
    </source>
</evidence>
<evidence type="ECO:0000256" key="1">
    <source>
        <dbReference type="ARBA" id="ARBA00000799"/>
    </source>
</evidence>
<dbReference type="Pfam" id="PF00425">
    <property type="entry name" value="Chorismate_bind"/>
    <property type="match status" value="1"/>
</dbReference>
<dbReference type="Gene3D" id="3.60.120.10">
    <property type="entry name" value="Anthranilate synthase"/>
    <property type="match status" value="1"/>
</dbReference>
<accession>A0A3A5JWB7</accession>
<name>A0A3A5JWB7_9ENTR</name>
<sequence>METLLAEKRQEKQLTPCAESFFFMSPYRSFSTSGCFTRLQSPALDGENLHGRLQTQLREAFANARNHGIEKPVVVGAIPFDPRQASALFIPESWQPFSRAQRQDFAAQNPVSQALNIASRHAIPEQAKFMEMVAHAAAATAQPDIDKVVLSRLIDIETDAPVDLDALLNRLISQNPTSYNFHVPLLDGGSLVGASPELLLRKSGKNFSSLPLAGSARRDKENMQRDSEIGAQLLRSTKDRHEHGLVTQAMRDVLQPYSHSLTLSDTPELITTPTLWHLATPIYGQVENRQHNALSLACLLHPTPALSGFPHDVAQKLIAELEPFDRELFGGIVGWCDAEGNGEWVVTIRCARVGGKQVRLFAGAGIVPASSPESEWRETGVKLSTMLNVFGLK</sequence>
<dbReference type="InterPro" id="IPR015890">
    <property type="entry name" value="Chorismate_C"/>
</dbReference>
<dbReference type="RefSeq" id="WP_120063918.1">
    <property type="nucleotide sequence ID" value="NZ_QZWH01000009.1"/>
</dbReference>
<evidence type="ECO:0000256" key="2">
    <source>
        <dbReference type="ARBA" id="ARBA00005297"/>
    </source>
</evidence>
<reference evidence="7 8" key="1">
    <citation type="submission" date="2018-09" db="EMBL/GenBank/DDBJ databases">
        <title>Draft genome sequence of Buttiauxella izardii CCUG 35510T.</title>
        <authorList>
            <person name="Salva-Serra F."/>
            <person name="Marathe N."/>
            <person name="Moore E."/>
            <person name="Stadler-Svensson L."/>
            <person name="Engstrom-Jakobsson H."/>
        </authorList>
    </citation>
    <scope>NUCLEOTIDE SEQUENCE [LARGE SCALE GENOMIC DNA]</scope>
    <source>
        <strain evidence="7 8">CCUG 35510</strain>
    </source>
</reference>
<dbReference type="EC" id="5.4.4.2" evidence="3"/>
<dbReference type="EMBL" id="QZWH01000009">
    <property type="protein sequence ID" value="RJT26229.1"/>
    <property type="molecule type" value="Genomic_DNA"/>
</dbReference>
<evidence type="ECO:0000256" key="3">
    <source>
        <dbReference type="ARBA" id="ARBA00012824"/>
    </source>
</evidence>
<evidence type="ECO:0000256" key="5">
    <source>
        <dbReference type="ARBA" id="ARBA00041564"/>
    </source>
</evidence>
<comment type="similarity">
    <text evidence="2">Belongs to the isochorismate synthase family.</text>
</comment>